<dbReference type="InterPro" id="IPR006158">
    <property type="entry name" value="Cobalamin-bd"/>
</dbReference>
<dbReference type="GO" id="GO:0031419">
    <property type="term" value="F:cobalamin binding"/>
    <property type="evidence" value="ECO:0007669"/>
    <property type="project" value="InterPro"/>
</dbReference>
<dbReference type="Gene3D" id="3.40.50.280">
    <property type="entry name" value="Cobalamin-binding domain"/>
    <property type="match status" value="1"/>
</dbReference>
<gene>
    <name evidence="3" type="ORF">GHT07_03625</name>
</gene>
<sequence>MNTSTQPDGKWMSIAEVERETGLPRATVRMWERRYGFPAPARDERGERSYDAAQVAQLRLMQRLVQQGHRPAKLVAAGAQGIRELAAPAPAARSRAASPQAAALLRVVKQHDVDQLKLQLLACLRRVGLEQFVAAQLPAFNALIGDAWSSGELQVHEEHLYSHVVYDVVREAIAAVAQPVRDEAPLVLLTTVPQEYHGLGLLMAHAMFALQGCQVVSLGVRLPLDQIAAAAQAYKSDLVGLSFTGALGTAHVLRSLEELRGMLPPQVRLWAGGSNPALHKRTIAGVRSIKDVLAIPAMLAEDFALPPVAAARAARKLAA</sequence>
<dbReference type="AlphaFoldDB" id="A0A844AZ64"/>
<evidence type="ECO:0000259" key="2">
    <source>
        <dbReference type="PROSITE" id="PS51332"/>
    </source>
</evidence>
<dbReference type="GO" id="GO:0046872">
    <property type="term" value="F:metal ion binding"/>
    <property type="evidence" value="ECO:0007669"/>
    <property type="project" value="InterPro"/>
</dbReference>
<dbReference type="Pfam" id="PF13411">
    <property type="entry name" value="MerR_1"/>
    <property type="match status" value="1"/>
</dbReference>
<dbReference type="GO" id="GO:0003677">
    <property type="term" value="F:DNA binding"/>
    <property type="evidence" value="ECO:0007669"/>
    <property type="project" value="InterPro"/>
</dbReference>
<comment type="caution">
    <text evidence="3">The sequence shown here is derived from an EMBL/GenBank/DDBJ whole genome shotgun (WGS) entry which is preliminary data.</text>
</comment>
<dbReference type="InterPro" id="IPR036594">
    <property type="entry name" value="Meth_synthase_dom"/>
</dbReference>
<dbReference type="InterPro" id="IPR000551">
    <property type="entry name" value="MerR-type_HTH_dom"/>
</dbReference>
<proteinExistence type="predicted"/>
<evidence type="ECO:0000259" key="1">
    <source>
        <dbReference type="PROSITE" id="PS50937"/>
    </source>
</evidence>
<dbReference type="CDD" id="cd01104">
    <property type="entry name" value="HTH_MlrA-CarA"/>
    <property type="match status" value="1"/>
</dbReference>
<dbReference type="Gene3D" id="1.10.1240.10">
    <property type="entry name" value="Methionine synthase domain"/>
    <property type="match status" value="1"/>
</dbReference>
<keyword evidence="4" id="KW-1185">Reference proteome</keyword>
<dbReference type="InterPro" id="IPR009061">
    <property type="entry name" value="DNA-bd_dom_put_sf"/>
</dbReference>
<dbReference type="GO" id="GO:0006355">
    <property type="term" value="P:regulation of DNA-templated transcription"/>
    <property type="evidence" value="ECO:0007669"/>
    <property type="project" value="InterPro"/>
</dbReference>
<evidence type="ECO:0000313" key="3">
    <source>
        <dbReference type="EMBL" id="MRD46352.1"/>
    </source>
</evidence>
<name>A0A844AZ64_9BURK</name>
<dbReference type="Pfam" id="PF02310">
    <property type="entry name" value="B12-binding"/>
    <property type="match status" value="1"/>
</dbReference>
<feature type="domain" description="B12-binding" evidence="2">
    <location>
        <begin position="184"/>
        <end position="318"/>
    </location>
</feature>
<dbReference type="RefSeq" id="WP_153583676.1">
    <property type="nucleotide sequence ID" value="NZ_WJBU01000002.1"/>
</dbReference>
<dbReference type="SUPFAM" id="SSF52242">
    <property type="entry name" value="Cobalamin (vitamin B12)-binding domain"/>
    <property type="match status" value="1"/>
</dbReference>
<feature type="domain" description="HTH merR-type" evidence="1">
    <location>
        <begin position="11"/>
        <end position="68"/>
    </location>
</feature>
<dbReference type="CDD" id="cd02065">
    <property type="entry name" value="B12-binding_like"/>
    <property type="match status" value="1"/>
</dbReference>
<dbReference type="EMBL" id="WJBU01000002">
    <property type="protein sequence ID" value="MRD46352.1"/>
    <property type="molecule type" value="Genomic_DNA"/>
</dbReference>
<dbReference type="PROSITE" id="PS51332">
    <property type="entry name" value="B12_BINDING"/>
    <property type="match status" value="1"/>
</dbReference>
<dbReference type="PROSITE" id="PS50937">
    <property type="entry name" value="HTH_MERR_2"/>
    <property type="match status" value="1"/>
</dbReference>
<reference evidence="3 4" key="1">
    <citation type="submission" date="2019-11" db="EMBL/GenBank/DDBJ databases">
        <title>Caenimonas koreensis gen. nov., sp. nov., isolated from activated sludge.</title>
        <authorList>
            <person name="Seung H.R."/>
        </authorList>
    </citation>
    <scope>NUCLEOTIDE SEQUENCE [LARGE SCALE GENOMIC DNA]</scope>
    <source>
        <strain evidence="3 4">EMB320</strain>
    </source>
</reference>
<dbReference type="Gene3D" id="1.10.1660.10">
    <property type="match status" value="1"/>
</dbReference>
<dbReference type="SUPFAM" id="SSF46955">
    <property type="entry name" value="Putative DNA-binding domain"/>
    <property type="match status" value="1"/>
</dbReference>
<protein>
    <submittedName>
        <fullName evidence="3">MerR family transcriptional regulator</fullName>
    </submittedName>
</protein>
<organism evidence="3 4">
    <name type="scientific">Caenimonas koreensis DSM 17982</name>
    <dbReference type="NCBI Taxonomy" id="1121255"/>
    <lineage>
        <taxon>Bacteria</taxon>
        <taxon>Pseudomonadati</taxon>
        <taxon>Pseudomonadota</taxon>
        <taxon>Betaproteobacteria</taxon>
        <taxon>Burkholderiales</taxon>
        <taxon>Comamonadaceae</taxon>
        <taxon>Caenimonas</taxon>
    </lineage>
</organism>
<dbReference type="InterPro" id="IPR036724">
    <property type="entry name" value="Cobalamin-bd_sf"/>
</dbReference>
<accession>A0A844AZ64</accession>
<evidence type="ECO:0000313" key="4">
    <source>
        <dbReference type="Proteomes" id="UP000487350"/>
    </source>
</evidence>
<dbReference type="OrthoDB" id="9800334at2"/>
<dbReference type="SMART" id="SM00422">
    <property type="entry name" value="HTH_MERR"/>
    <property type="match status" value="1"/>
</dbReference>
<dbReference type="Proteomes" id="UP000487350">
    <property type="component" value="Unassembled WGS sequence"/>
</dbReference>